<keyword evidence="4 5" id="KW-0648">Protein biosynthesis</keyword>
<dbReference type="GO" id="GO:0002191">
    <property type="term" value="P:cap-dependent translational initiation"/>
    <property type="evidence" value="ECO:0007669"/>
    <property type="project" value="UniProtKB-UniRule"/>
</dbReference>
<comment type="subunit">
    <text evidence="5">Component of the eukaryotic translation initiation factor 3 (eIF-3) complex.</text>
</comment>
<dbReference type="PANTHER" id="PTHR12399">
    <property type="entry name" value="EUKARYOTIC TRANSLATION INITIATION FACTOR 3 SUBUNIT 7"/>
    <property type="match status" value="1"/>
</dbReference>
<feature type="region of interest" description="Disordered" evidence="6">
    <location>
        <begin position="302"/>
        <end position="333"/>
    </location>
</feature>
<keyword evidence="1 5" id="KW-0963">Cytoplasm</keyword>
<dbReference type="Proteomes" id="UP000308652">
    <property type="component" value="Unassembled WGS sequence"/>
</dbReference>
<accession>A0A5C3MEN6</accession>
<dbReference type="GO" id="GO:0033290">
    <property type="term" value="C:eukaryotic 48S preinitiation complex"/>
    <property type="evidence" value="ECO:0007669"/>
    <property type="project" value="UniProtKB-UniRule"/>
</dbReference>
<dbReference type="GO" id="GO:0098808">
    <property type="term" value="F:mRNA cap binding"/>
    <property type="evidence" value="ECO:0007669"/>
    <property type="project" value="UniProtKB-UniRule"/>
</dbReference>
<feature type="compositionally biased region" description="Gly residues" evidence="6">
    <location>
        <begin position="116"/>
        <end position="135"/>
    </location>
</feature>
<dbReference type="GO" id="GO:0005852">
    <property type="term" value="C:eukaryotic translation initiation factor 3 complex"/>
    <property type="evidence" value="ECO:0007669"/>
    <property type="project" value="UniProtKB-UniRule"/>
</dbReference>
<evidence type="ECO:0000313" key="7">
    <source>
        <dbReference type="EMBL" id="TFK43874.1"/>
    </source>
</evidence>
<evidence type="ECO:0000256" key="4">
    <source>
        <dbReference type="ARBA" id="ARBA00022917"/>
    </source>
</evidence>
<dbReference type="GO" id="GO:0003743">
    <property type="term" value="F:translation initiation factor activity"/>
    <property type="evidence" value="ECO:0007669"/>
    <property type="project" value="UniProtKB-UniRule"/>
</dbReference>
<keyword evidence="8" id="KW-1185">Reference proteome</keyword>
<gene>
    <name evidence="7" type="ORF">BDQ12DRAFT_675705</name>
</gene>
<keyword evidence="3" id="KW-0694">RNA-binding</keyword>
<feature type="compositionally biased region" description="Gly residues" evidence="6">
    <location>
        <begin position="142"/>
        <end position="160"/>
    </location>
</feature>
<evidence type="ECO:0000256" key="6">
    <source>
        <dbReference type="SAM" id="MobiDB-lite"/>
    </source>
</evidence>
<dbReference type="PANTHER" id="PTHR12399:SF0">
    <property type="entry name" value="EUKARYOTIC TRANSLATION INITIATION FACTOR 3 SUBUNIT D"/>
    <property type="match status" value="1"/>
</dbReference>
<proteinExistence type="inferred from homology"/>
<dbReference type="OrthoDB" id="16538at2759"/>
<feature type="region of interest" description="Disordered" evidence="6">
    <location>
        <begin position="44"/>
        <end position="85"/>
    </location>
</feature>
<dbReference type="GO" id="GO:0001732">
    <property type="term" value="P:formation of cytoplasmic translation initiation complex"/>
    <property type="evidence" value="ECO:0007669"/>
    <property type="project" value="UniProtKB-UniRule"/>
</dbReference>
<dbReference type="GO" id="GO:0016282">
    <property type="term" value="C:eukaryotic 43S preinitiation complex"/>
    <property type="evidence" value="ECO:0007669"/>
    <property type="project" value="UniProtKB-UniRule"/>
</dbReference>
<evidence type="ECO:0000256" key="1">
    <source>
        <dbReference type="ARBA" id="ARBA00022490"/>
    </source>
</evidence>
<evidence type="ECO:0000256" key="5">
    <source>
        <dbReference type="HAMAP-Rule" id="MF_03003"/>
    </source>
</evidence>
<reference evidence="7 8" key="1">
    <citation type="journal article" date="2019" name="Nat. Ecol. Evol.">
        <title>Megaphylogeny resolves global patterns of mushroom evolution.</title>
        <authorList>
            <person name="Varga T."/>
            <person name="Krizsan K."/>
            <person name="Foldi C."/>
            <person name="Dima B."/>
            <person name="Sanchez-Garcia M."/>
            <person name="Sanchez-Ramirez S."/>
            <person name="Szollosi G.J."/>
            <person name="Szarkandi J.G."/>
            <person name="Papp V."/>
            <person name="Albert L."/>
            <person name="Andreopoulos W."/>
            <person name="Angelini C."/>
            <person name="Antonin V."/>
            <person name="Barry K.W."/>
            <person name="Bougher N.L."/>
            <person name="Buchanan P."/>
            <person name="Buyck B."/>
            <person name="Bense V."/>
            <person name="Catcheside P."/>
            <person name="Chovatia M."/>
            <person name="Cooper J."/>
            <person name="Damon W."/>
            <person name="Desjardin D."/>
            <person name="Finy P."/>
            <person name="Geml J."/>
            <person name="Haridas S."/>
            <person name="Hughes K."/>
            <person name="Justo A."/>
            <person name="Karasinski D."/>
            <person name="Kautmanova I."/>
            <person name="Kiss B."/>
            <person name="Kocsube S."/>
            <person name="Kotiranta H."/>
            <person name="LaButti K.M."/>
            <person name="Lechner B.E."/>
            <person name="Liimatainen K."/>
            <person name="Lipzen A."/>
            <person name="Lukacs Z."/>
            <person name="Mihaltcheva S."/>
            <person name="Morgado L.N."/>
            <person name="Niskanen T."/>
            <person name="Noordeloos M.E."/>
            <person name="Ohm R.A."/>
            <person name="Ortiz-Santana B."/>
            <person name="Ovrebo C."/>
            <person name="Racz N."/>
            <person name="Riley R."/>
            <person name="Savchenko A."/>
            <person name="Shiryaev A."/>
            <person name="Soop K."/>
            <person name="Spirin V."/>
            <person name="Szebenyi C."/>
            <person name="Tomsovsky M."/>
            <person name="Tulloss R.E."/>
            <person name="Uehling J."/>
            <person name="Grigoriev I.V."/>
            <person name="Vagvolgyi C."/>
            <person name="Papp T."/>
            <person name="Martin F.M."/>
            <person name="Miettinen O."/>
            <person name="Hibbett D.S."/>
            <person name="Nagy L.G."/>
        </authorList>
    </citation>
    <scope>NUCLEOTIDE SEQUENCE [LARGE SCALE GENOMIC DNA]</scope>
    <source>
        <strain evidence="7 8">CBS 166.37</strain>
    </source>
</reference>
<dbReference type="EMBL" id="ML213591">
    <property type="protein sequence ID" value="TFK43874.1"/>
    <property type="molecule type" value="Genomic_DNA"/>
</dbReference>
<name>A0A5C3MEN6_9AGAR</name>
<feature type="region of interest" description="RNA gate" evidence="5">
    <location>
        <begin position="300"/>
        <end position="314"/>
    </location>
</feature>
<comment type="subcellular location">
    <subcellularLocation>
        <location evidence="5">Cytoplasm</location>
    </subcellularLocation>
</comment>
<protein>
    <recommendedName>
        <fullName evidence="5">Eukaryotic translation initiation factor 3 subunit D</fullName>
        <shortName evidence="5">eIF3d</shortName>
    </recommendedName>
</protein>
<dbReference type="Pfam" id="PF05091">
    <property type="entry name" value="eIF-3_zeta"/>
    <property type="match status" value="1"/>
</dbReference>
<dbReference type="HAMAP" id="MF_03003">
    <property type="entry name" value="eIF3d"/>
    <property type="match status" value="1"/>
</dbReference>
<feature type="region of interest" description="Disordered" evidence="6">
    <location>
        <begin position="1"/>
        <end position="28"/>
    </location>
</feature>
<dbReference type="PIRSF" id="PIRSF016281">
    <property type="entry name" value="EIF-3_zeta"/>
    <property type="match status" value="1"/>
</dbReference>
<dbReference type="AlphaFoldDB" id="A0A5C3MEN6"/>
<organism evidence="7 8">
    <name type="scientific">Crucibulum laeve</name>
    <dbReference type="NCBI Taxonomy" id="68775"/>
    <lineage>
        <taxon>Eukaryota</taxon>
        <taxon>Fungi</taxon>
        <taxon>Dikarya</taxon>
        <taxon>Basidiomycota</taxon>
        <taxon>Agaricomycotina</taxon>
        <taxon>Agaricomycetes</taxon>
        <taxon>Agaricomycetidae</taxon>
        <taxon>Agaricales</taxon>
        <taxon>Agaricineae</taxon>
        <taxon>Nidulariaceae</taxon>
        <taxon>Crucibulum</taxon>
    </lineage>
</organism>
<comment type="function">
    <text evidence="5">mRNA cap-binding component of the eukaryotic translation initiation factor 3 (eIF-3) complex, which is involved in protein synthesis of a specialized repertoire of mRNAs and, together with other initiation factors, stimulates binding of mRNA and methionyl-tRNAi to the 40S ribosome. The eIF-3 complex specifically targets and initiates translation of a subset of mRNAs involved in cell proliferation. In the eIF-3 complex, eif3d specifically recognizes and binds the 7-methylguanosine cap of a subset of mRNAs.</text>
</comment>
<dbReference type="STRING" id="68775.A0A5C3MEN6"/>
<sequence length="586" mass="63954">MPSFSLPPINDNPEGGWGPSSSNLPDQFKFKDIPYAPYSKSDKLGRFADWNDSSDNRQAAIGLPTTQGARGGGPGGRRGDRNQAFGSGTASAFAYFHVEDESSFSLVDNKATAPRRGGGFNRGRGNVRGGAGWGTRGTARGARGGANTRGGVSQRGGGARRGWRDWEKNNRTRESSVVISPQWSMLEEIEFHRLNKLRLEVDEPEELDSYGRLFAYDKSYDRVTTKTEKPLQLVDRIKYNTTTSDDPVIQQLAGKGVANVYATDVILSVLMCAPRSVYPWDIVIVREGNNLFFDKRDGGPFDTVTVNENAADPPQDPTPPNPNNPTEKAAVPETPSINTATSLSLEATYINQNFGFQSVIENSPPPAVDFAHANPFYGPDETEPLASCGYRYRLFDLGITEDEEIKICVRTEVDAYSAGQGNPREGQGLVTIRALNEFDPRAQGAGGAPDWRSKLDSQRGAVVATEMKNNSCKLAKWTVQSVLAGADLMKIGYISRANPRDNTRHVILSTASMRPLDFAGQLNVSLANGWGIVRTVTDMCMKMPEGKYVLVKDPNKPVIRLYAVPMGTFTGEEEDEGTSEDEESGI</sequence>
<keyword evidence="2 5" id="KW-0396">Initiation factor</keyword>
<comment type="similarity">
    <text evidence="5">Belongs to the eIF-3 subunit D family.</text>
</comment>
<dbReference type="InterPro" id="IPR007783">
    <property type="entry name" value="eIF3d"/>
</dbReference>
<comment type="domain">
    <text evidence="5">The RNA gate region regulates mRNA cap recognition to prevent promiscuous mRNA-binding before assembly of eif3d into the full eukaryotic translation initiation factor 3 (eIF-3) complex.</text>
</comment>
<feature type="compositionally biased region" description="Pro residues" evidence="6">
    <location>
        <begin position="314"/>
        <end position="323"/>
    </location>
</feature>
<evidence type="ECO:0000256" key="3">
    <source>
        <dbReference type="ARBA" id="ARBA00022884"/>
    </source>
</evidence>
<evidence type="ECO:0000313" key="8">
    <source>
        <dbReference type="Proteomes" id="UP000308652"/>
    </source>
</evidence>
<feature type="region of interest" description="Disordered" evidence="6">
    <location>
        <begin position="115"/>
        <end position="163"/>
    </location>
</feature>
<evidence type="ECO:0000256" key="2">
    <source>
        <dbReference type="ARBA" id="ARBA00022540"/>
    </source>
</evidence>